<dbReference type="EMBL" id="CALLCH030000020">
    <property type="protein sequence ID" value="CAI4219484.1"/>
    <property type="molecule type" value="Genomic_DNA"/>
</dbReference>
<dbReference type="InterPro" id="IPR000253">
    <property type="entry name" value="FHA_dom"/>
</dbReference>
<reference evidence="10" key="1">
    <citation type="submission" date="2022-11" db="EMBL/GenBank/DDBJ databases">
        <authorList>
            <person name="Scott C."/>
            <person name="Bruce N."/>
        </authorList>
    </citation>
    <scope>NUCLEOTIDE SEQUENCE</scope>
</reference>
<dbReference type="AlphaFoldDB" id="A0A9P1H9N9"/>
<dbReference type="Pfam" id="PF00498">
    <property type="entry name" value="FHA"/>
    <property type="match status" value="1"/>
</dbReference>
<feature type="domain" description="Fork-head" evidence="9">
    <location>
        <begin position="326"/>
        <end position="422"/>
    </location>
</feature>
<feature type="DNA-binding region" description="Fork-head" evidence="6">
    <location>
        <begin position="326"/>
        <end position="422"/>
    </location>
</feature>
<dbReference type="GO" id="GO:0005634">
    <property type="term" value="C:nucleus"/>
    <property type="evidence" value="ECO:0007669"/>
    <property type="project" value="UniProtKB-SubCell"/>
</dbReference>
<dbReference type="OrthoDB" id="5954824at2759"/>
<dbReference type="PANTHER" id="PTHR45881:SF1">
    <property type="entry name" value="FORK HEAD PROTEIN HOMOLOG 2"/>
    <property type="match status" value="1"/>
</dbReference>
<evidence type="ECO:0000313" key="11">
    <source>
        <dbReference type="Proteomes" id="UP000838763"/>
    </source>
</evidence>
<keyword evidence="2" id="KW-0805">Transcription regulation</keyword>
<accession>A0A9P1H9N9</accession>
<keyword evidence="11" id="KW-1185">Reference proteome</keyword>
<feature type="compositionally biased region" description="Low complexity" evidence="7">
    <location>
        <begin position="543"/>
        <end position="561"/>
    </location>
</feature>
<feature type="domain" description="FHA" evidence="8">
    <location>
        <begin position="135"/>
        <end position="199"/>
    </location>
</feature>
<dbReference type="GO" id="GO:0000981">
    <property type="term" value="F:DNA-binding transcription factor activity, RNA polymerase II-specific"/>
    <property type="evidence" value="ECO:0007669"/>
    <property type="project" value="TreeGrafter"/>
</dbReference>
<evidence type="ECO:0000256" key="1">
    <source>
        <dbReference type="ARBA" id="ARBA00004123"/>
    </source>
</evidence>
<dbReference type="SMART" id="SM00339">
    <property type="entry name" value="FH"/>
    <property type="match status" value="1"/>
</dbReference>
<protein>
    <submittedName>
        <fullName evidence="10">Uncharacterized protein</fullName>
    </submittedName>
</protein>
<dbReference type="Pfam" id="PF00250">
    <property type="entry name" value="Forkhead"/>
    <property type="match status" value="1"/>
</dbReference>
<keyword evidence="3 6" id="KW-0238">DNA-binding</keyword>
<dbReference type="InterPro" id="IPR036390">
    <property type="entry name" value="WH_DNA-bd_sf"/>
</dbReference>
<keyword evidence="5 6" id="KW-0539">Nucleus</keyword>
<dbReference type="SUPFAM" id="SSF49879">
    <property type="entry name" value="SMAD/FHA domain"/>
    <property type="match status" value="1"/>
</dbReference>
<evidence type="ECO:0000256" key="4">
    <source>
        <dbReference type="ARBA" id="ARBA00023163"/>
    </source>
</evidence>
<dbReference type="InterPro" id="IPR036388">
    <property type="entry name" value="WH-like_DNA-bd_sf"/>
</dbReference>
<feature type="compositionally biased region" description="Low complexity" evidence="7">
    <location>
        <begin position="243"/>
        <end position="272"/>
    </location>
</feature>
<evidence type="ECO:0000259" key="8">
    <source>
        <dbReference type="PROSITE" id="PS50006"/>
    </source>
</evidence>
<feature type="region of interest" description="Disordered" evidence="7">
    <location>
        <begin position="225"/>
        <end position="308"/>
    </location>
</feature>
<evidence type="ECO:0000256" key="7">
    <source>
        <dbReference type="SAM" id="MobiDB-lite"/>
    </source>
</evidence>
<gene>
    <name evidence="10" type="ORF">PPNO1_LOCUS9044</name>
</gene>
<comment type="caution">
    <text evidence="10">The sequence shown here is derived from an EMBL/GenBank/DDBJ whole genome shotgun (WGS) entry which is preliminary data.</text>
</comment>
<evidence type="ECO:0000259" key="9">
    <source>
        <dbReference type="PROSITE" id="PS50039"/>
    </source>
</evidence>
<organism evidence="10 11">
    <name type="scientific">Parascedosporium putredinis</name>
    <dbReference type="NCBI Taxonomy" id="1442378"/>
    <lineage>
        <taxon>Eukaryota</taxon>
        <taxon>Fungi</taxon>
        <taxon>Dikarya</taxon>
        <taxon>Ascomycota</taxon>
        <taxon>Pezizomycotina</taxon>
        <taxon>Sordariomycetes</taxon>
        <taxon>Hypocreomycetidae</taxon>
        <taxon>Microascales</taxon>
        <taxon>Microascaceae</taxon>
        <taxon>Parascedosporium</taxon>
    </lineage>
</organism>
<dbReference type="Gene3D" id="1.10.10.10">
    <property type="entry name" value="Winged helix-like DNA-binding domain superfamily/Winged helix DNA-binding domain"/>
    <property type="match status" value="1"/>
</dbReference>
<dbReference type="CDD" id="cd00059">
    <property type="entry name" value="FH_FOX"/>
    <property type="match status" value="1"/>
</dbReference>
<dbReference type="Proteomes" id="UP000838763">
    <property type="component" value="Unassembled WGS sequence"/>
</dbReference>
<name>A0A9P1H9N9_9PEZI</name>
<dbReference type="GO" id="GO:0000978">
    <property type="term" value="F:RNA polymerase II cis-regulatory region sequence-specific DNA binding"/>
    <property type="evidence" value="ECO:0007669"/>
    <property type="project" value="TreeGrafter"/>
</dbReference>
<evidence type="ECO:0000256" key="5">
    <source>
        <dbReference type="ARBA" id="ARBA00023242"/>
    </source>
</evidence>
<feature type="region of interest" description="Disordered" evidence="7">
    <location>
        <begin position="24"/>
        <end position="96"/>
    </location>
</feature>
<dbReference type="InterPro" id="IPR008984">
    <property type="entry name" value="SMAD_FHA_dom_sf"/>
</dbReference>
<dbReference type="PROSITE" id="PS50006">
    <property type="entry name" value="FHA_DOMAIN"/>
    <property type="match status" value="1"/>
</dbReference>
<dbReference type="FunFam" id="1.10.10.10:FF:000030">
    <property type="entry name" value="Forkhead box protein K2"/>
    <property type="match status" value="1"/>
</dbReference>
<sequence length="614" mass="65907">MEMCMRFLPSNSVTEHNASVCATVTKARREPKRETSAALDSSPTRPAKRRRKVDEPSSTAAVSSNATAGPSSAHVLMPSTDPVEEEESALGNASEGDQLVSRVVHYLTTPKDQRIQASKDHSNAIHEANKDGLDVNIGRASILPRPTPTEEDDDFVHIDLGPSKTVSRQHAMIGFDTKEEQWFFRVKGRNGAKINGEPMKSGTSRALASGEPLHIHETYLQRAGISPSELPSPAPAPFISTTQPSDDLPSSAPSASKASRSSQSGPSQQIIAPAPPNYRRPGTPPSAARRRTTMVQMTSPQAPGSATPFGMSLEIDLSKDDNRHIKPQFSYAQMITQSILHTDDGKLNLNGIYNFIMDNYAYYRHQEPAGWQNSIRHNLSLNKAFEKVPRSTDEPGKGMKWQIVNEYKDEMIRNAFKGGRGGHRAGAEEAEPPYPAMVAPATAAKTSAQRGADELDVPTAVANASVIVPPGRECFVCHSRTPRVHPRLAPPSTAPRPSQHMPTSSPAPFWKYADIGSTPLRPAAQFDASPSRRLGGGGGGGLLPHSSSPPARPIKSPVLSPSKPPPEPPSESGGGGVDLEEDQGFDLAKGFQSIGSYHAPVSEGVPIAKARDAF</sequence>
<feature type="compositionally biased region" description="Low complexity" evidence="7">
    <location>
        <begin position="57"/>
        <end position="68"/>
    </location>
</feature>
<evidence type="ECO:0000313" key="10">
    <source>
        <dbReference type="EMBL" id="CAI4219484.1"/>
    </source>
</evidence>
<dbReference type="PRINTS" id="PR00053">
    <property type="entry name" value="FORKHEAD"/>
</dbReference>
<evidence type="ECO:0000256" key="6">
    <source>
        <dbReference type="PROSITE-ProRule" id="PRU00089"/>
    </source>
</evidence>
<feature type="compositionally biased region" description="Polar residues" evidence="7">
    <location>
        <begin position="293"/>
        <end position="304"/>
    </location>
</feature>
<evidence type="ECO:0000256" key="2">
    <source>
        <dbReference type="ARBA" id="ARBA00023015"/>
    </source>
</evidence>
<proteinExistence type="predicted"/>
<dbReference type="PROSITE" id="PS00658">
    <property type="entry name" value="FORK_HEAD_2"/>
    <property type="match status" value="1"/>
</dbReference>
<evidence type="ECO:0000256" key="3">
    <source>
        <dbReference type="ARBA" id="ARBA00023125"/>
    </source>
</evidence>
<dbReference type="SUPFAM" id="SSF46785">
    <property type="entry name" value="Winged helix' DNA-binding domain"/>
    <property type="match status" value="1"/>
</dbReference>
<dbReference type="PANTHER" id="PTHR45881">
    <property type="entry name" value="CHECKPOINT SUPPRESSOR 1-LIKE, ISOFORM A-RELATED"/>
    <property type="match status" value="1"/>
</dbReference>
<dbReference type="InterPro" id="IPR030456">
    <property type="entry name" value="TF_fork_head_CS_2"/>
</dbReference>
<keyword evidence="4" id="KW-0804">Transcription</keyword>
<dbReference type="InterPro" id="IPR001766">
    <property type="entry name" value="Fork_head_dom"/>
</dbReference>
<dbReference type="Gene3D" id="2.60.200.20">
    <property type="match status" value="1"/>
</dbReference>
<feature type="compositionally biased region" description="Pro residues" evidence="7">
    <location>
        <begin position="273"/>
        <end position="284"/>
    </location>
</feature>
<comment type="subcellular location">
    <subcellularLocation>
        <location evidence="1 6">Nucleus</location>
    </subcellularLocation>
</comment>
<dbReference type="PROSITE" id="PS50039">
    <property type="entry name" value="FORK_HEAD_3"/>
    <property type="match status" value="1"/>
</dbReference>
<feature type="region of interest" description="Disordered" evidence="7">
    <location>
        <begin position="483"/>
        <end position="591"/>
    </location>
</feature>